<dbReference type="AlphaFoldDB" id="A0A1E5C9L2"/>
<dbReference type="PANTHER" id="PTHR33525:SF6">
    <property type="entry name" value="HDOD DOMAIN-CONTAINING PROTEIN"/>
    <property type="match status" value="1"/>
</dbReference>
<gene>
    <name evidence="2" type="ORF">A1OK_01220</name>
</gene>
<organism evidence="2 3">
    <name type="scientific">Enterovibrio norvegicus FF-454</name>
    <dbReference type="NCBI Taxonomy" id="1185651"/>
    <lineage>
        <taxon>Bacteria</taxon>
        <taxon>Pseudomonadati</taxon>
        <taxon>Pseudomonadota</taxon>
        <taxon>Gammaproteobacteria</taxon>
        <taxon>Vibrionales</taxon>
        <taxon>Vibrionaceae</taxon>
        <taxon>Enterovibrio</taxon>
    </lineage>
</organism>
<dbReference type="InterPro" id="IPR052340">
    <property type="entry name" value="RNase_Y/CdgJ"/>
</dbReference>
<dbReference type="SUPFAM" id="SSF109604">
    <property type="entry name" value="HD-domain/PDEase-like"/>
    <property type="match status" value="1"/>
</dbReference>
<dbReference type="Pfam" id="PF08668">
    <property type="entry name" value="HDOD"/>
    <property type="match status" value="1"/>
</dbReference>
<evidence type="ECO:0000313" key="2">
    <source>
        <dbReference type="EMBL" id="OEE62156.1"/>
    </source>
</evidence>
<dbReference type="PANTHER" id="PTHR33525">
    <property type="match status" value="1"/>
</dbReference>
<keyword evidence="3" id="KW-1185">Reference proteome</keyword>
<comment type="caution">
    <text evidence="2">The sequence shown here is derived from an EMBL/GenBank/DDBJ whole genome shotgun (WGS) entry which is preliminary data.</text>
</comment>
<accession>A0A1E5C9L2</accession>
<dbReference type="PROSITE" id="PS51833">
    <property type="entry name" value="HDOD"/>
    <property type="match status" value="1"/>
</dbReference>
<feature type="domain" description="HDOD" evidence="1">
    <location>
        <begin position="13"/>
        <end position="204"/>
    </location>
</feature>
<evidence type="ECO:0000259" key="1">
    <source>
        <dbReference type="PROSITE" id="PS51833"/>
    </source>
</evidence>
<name>A0A1E5C9L2_9GAMM</name>
<protein>
    <submittedName>
        <fullName evidence="2">HDOD domain-containing protein</fullName>
    </submittedName>
</protein>
<dbReference type="Proteomes" id="UP000095039">
    <property type="component" value="Unassembled WGS sequence"/>
</dbReference>
<dbReference type="InterPro" id="IPR013976">
    <property type="entry name" value="HDOD"/>
</dbReference>
<sequence>MTIDKLLSHVDKLPKIPKVVQELMDLVNSDGSDMNQISTKIAMDQVISARVLRLSNSSHFGRGRTVASVDDAVIRLGLGPIRTLVTASALMSTFPKIEGLDLNAFWGTTFEVATFCKAIAKELKSDQNEAFTAGMLHNIGDLLIYTVYPDQAQKVELHMDMGKTKPEAQQIVLSTDGAELGGMLAKNWKFADTLIDAISHQYSAVQGDEFSQLAAIINLSRKIDCNWEGLADREAQQTWLNHQLEYSMLGLNEDFIDLVENTRGVGRELASSLA</sequence>
<dbReference type="RefSeq" id="WP_016962109.1">
    <property type="nucleotide sequence ID" value="NZ_AJWN02000040.1"/>
</dbReference>
<dbReference type="EMBL" id="AJWN02000040">
    <property type="protein sequence ID" value="OEE62156.1"/>
    <property type="molecule type" value="Genomic_DNA"/>
</dbReference>
<reference evidence="2 3" key="1">
    <citation type="journal article" date="2012" name="Science">
        <title>Ecological populations of bacteria act as socially cohesive units of antibiotic production and resistance.</title>
        <authorList>
            <person name="Cordero O.X."/>
            <person name="Wildschutte H."/>
            <person name="Kirkup B."/>
            <person name="Proehl S."/>
            <person name="Ngo L."/>
            <person name="Hussain F."/>
            <person name="Le Roux F."/>
            <person name="Mincer T."/>
            <person name="Polz M.F."/>
        </authorList>
    </citation>
    <scope>NUCLEOTIDE SEQUENCE [LARGE SCALE GENOMIC DNA]</scope>
    <source>
        <strain evidence="2 3">FF-454</strain>
    </source>
</reference>
<evidence type="ECO:0000313" key="3">
    <source>
        <dbReference type="Proteomes" id="UP000095039"/>
    </source>
</evidence>
<proteinExistence type="predicted"/>
<dbReference type="Gene3D" id="1.10.3210.10">
    <property type="entry name" value="Hypothetical protein af1432"/>
    <property type="match status" value="1"/>
</dbReference>